<dbReference type="OrthoDB" id="1933944at2"/>
<accession>A0A1M4VE25</accession>
<dbReference type="EMBL" id="FQVM01000007">
    <property type="protein sequence ID" value="SHE67148.1"/>
    <property type="molecule type" value="Genomic_DNA"/>
</dbReference>
<dbReference type="InterPro" id="IPR027417">
    <property type="entry name" value="P-loop_NTPase"/>
</dbReference>
<sequence length="343" mass="40809">MSNLKIDRRCVEINYIIRKIENWYEKDIDKVLNIITIPYNTSLIFRTLVKKVYNEGGSILYVINGNTVDETIIKSIKTINNIEDYNYFTRSKDEKNGKLKFVTSDLVYKYKDFYDLVIYDDISAFSHKEKIEIRMLLDYLYKKCEKLLIYSVEKIFNNCKCIDMCGCINNTPFPEPRIITTRIDLTKDIPYLVYDYLKWFSQNKRTVVIHTPTKESVDRIYDYFCKVLNMSSNIRILKIKSKKDYKIFKKISELKDKPLMIITNYIGDYLKPSELVDIIIYFSEDKYYNYKKLLYLCGKVILSKDGYGEVLFVSNSITKDMEKAKEIARDFNKRLWEKGILDC</sequence>
<evidence type="ECO:0000313" key="2">
    <source>
        <dbReference type="Proteomes" id="UP000184035"/>
    </source>
</evidence>
<name>A0A1M4VE25_9CLOT</name>
<dbReference type="STRING" id="1533.SAMN05443638_10789"/>
<protein>
    <recommendedName>
        <fullName evidence="3">Comf operon protein A, DNA transporter ATPase</fullName>
    </recommendedName>
</protein>
<gene>
    <name evidence="1" type="ORF">SAMN05443638_10789</name>
</gene>
<evidence type="ECO:0000313" key="1">
    <source>
        <dbReference type="EMBL" id="SHE67148.1"/>
    </source>
</evidence>
<dbReference type="RefSeq" id="WP_143762335.1">
    <property type="nucleotide sequence ID" value="NZ_FQVM01000007.1"/>
</dbReference>
<dbReference type="Proteomes" id="UP000184035">
    <property type="component" value="Unassembled WGS sequence"/>
</dbReference>
<evidence type="ECO:0008006" key="3">
    <source>
        <dbReference type="Google" id="ProtNLM"/>
    </source>
</evidence>
<proteinExistence type="predicted"/>
<keyword evidence="2" id="KW-1185">Reference proteome</keyword>
<dbReference type="SUPFAM" id="SSF52540">
    <property type="entry name" value="P-loop containing nucleoside triphosphate hydrolases"/>
    <property type="match status" value="1"/>
</dbReference>
<reference evidence="1 2" key="1">
    <citation type="submission" date="2016-11" db="EMBL/GenBank/DDBJ databases">
        <authorList>
            <person name="Jaros S."/>
            <person name="Januszkiewicz K."/>
            <person name="Wedrychowicz H."/>
        </authorList>
    </citation>
    <scope>NUCLEOTIDE SEQUENCE [LARGE SCALE GENOMIC DNA]</scope>
    <source>
        <strain evidence="1 2">DSM 2631</strain>
    </source>
</reference>
<dbReference type="AlphaFoldDB" id="A0A1M4VE25"/>
<organism evidence="1 2">
    <name type="scientific">Clostridium fallax</name>
    <dbReference type="NCBI Taxonomy" id="1533"/>
    <lineage>
        <taxon>Bacteria</taxon>
        <taxon>Bacillati</taxon>
        <taxon>Bacillota</taxon>
        <taxon>Clostridia</taxon>
        <taxon>Eubacteriales</taxon>
        <taxon>Clostridiaceae</taxon>
        <taxon>Clostridium</taxon>
    </lineage>
</organism>